<dbReference type="EMBL" id="JBBBZM010000068">
    <property type="protein sequence ID" value="KAL0635493.1"/>
    <property type="molecule type" value="Genomic_DNA"/>
</dbReference>
<dbReference type="Pfam" id="PF01774">
    <property type="entry name" value="UreD"/>
    <property type="match status" value="1"/>
</dbReference>
<dbReference type="Proteomes" id="UP001447188">
    <property type="component" value="Unassembled WGS sequence"/>
</dbReference>
<gene>
    <name evidence="3" type="ORF">Q9L58_005541</name>
</gene>
<accession>A0ABR3GHZ7</accession>
<evidence type="ECO:0008006" key="5">
    <source>
        <dbReference type="Google" id="ProtNLM"/>
    </source>
</evidence>
<proteinExistence type="inferred from homology"/>
<evidence type="ECO:0000313" key="3">
    <source>
        <dbReference type="EMBL" id="KAL0635493.1"/>
    </source>
</evidence>
<dbReference type="PANTHER" id="PTHR33643">
    <property type="entry name" value="UREASE ACCESSORY PROTEIN D"/>
    <property type="match status" value="1"/>
</dbReference>
<comment type="caution">
    <text evidence="3">The sequence shown here is derived from an EMBL/GenBank/DDBJ whole genome shotgun (WGS) entry which is preliminary data.</text>
</comment>
<comment type="similarity">
    <text evidence="1">Belongs to the UreD family.</text>
</comment>
<keyword evidence="4" id="KW-1185">Reference proteome</keyword>
<name>A0ABR3GHZ7_9PEZI</name>
<evidence type="ECO:0000313" key="4">
    <source>
        <dbReference type="Proteomes" id="UP001447188"/>
    </source>
</evidence>
<evidence type="ECO:0000256" key="2">
    <source>
        <dbReference type="ARBA" id="ARBA00023186"/>
    </source>
</evidence>
<dbReference type="PANTHER" id="PTHR33643:SF1">
    <property type="entry name" value="UREASE ACCESSORY PROTEIN D"/>
    <property type="match status" value="1"/>
</dbReference>
<keyword evidence="2" id="KW-0143">Chaperone</keyword>
<organism evidence="3 4">
    <name type="scientific">Discina gigas</name>
    <dbReference type="NCBI Taxonomy" id="1032678"/>
    <lineage>
        <taxon>Eukaryota</taxon>
        <taxon>Fungi</taxon>
        <taxon>Dikarya</taxon>
        <taxon>Ascomycota</taxon>
        <taxon>Pezizomycotina</taxon>
        <taxon>Pezizomycetes</taxon>
        <taxon>Pezizales</taxon>
        <taxon>Discinaceae</taxon>
        <taxon>Discina</taxon>
    </lineage>
</organism>
<reference evidence="3 4" key="1">
    <citation type="submission" date="2024-02" db="EMBL/GenBank/DDBJ databases">
        <title>Discinaceae phylogenomics.</title>
        <authorList>
            <person name="Dirks A.C."/>
            <person name="James T.Y."/>
        </authorList>
    </citation>
    <scope>NUCLEOTIDE SEQUENCE [LARGE SCALE GENOMIC DNA]</scope>
    <source>
        <strain evidence="3 4">ACD0624</strain>
    </source>
</reference>
<evidence type="ECO:0000256" key="1">
    <source>
        <dbReference type="ARBA" id="ARBA00007177"/>
    </source>
</evidence>
<sequence length="300" mass="33327">MAAPTPLLAAGDGLIHARLLPPSRLVLPHLEFAYPLKLISTSPPTARCLTVFMLSYGGGLVSADQISLTVVCEPRAKLTKLFKRRTPLHITSQRLTATLHPFSALLLLPDPLQPFADSHYTQHQTIHIPTDNSASFVLLDWLSEGRSARNEHWALHRLESRNDVYAGSRLLLRDALVLDEELVGGETLQSRMDGFACVATVIARGPLFAGLVRYVLERYQREPRVGAKGFGGVRERRWDVLWTAASVRGFLVVKVSGRELQEVRGFLKEMLEEEKGGEGEGEVEGDVVREFGEDALRCLR</sequence>
<dbReference type="InterPro" id="IPR002669">
    <property type="entry name" value="UreD"/>
</dbReference>
<protein>
    <recommendedName>
        <fullName evidence="5">Urease accessory protein UreD</fullName>
    </recommendedName>
</protein>